<evidence type="ECO:0000256" key="1">
    <source>
        <dbReference type="SAM" id="Phobius"/>
    </source>
</evidence>
<feature type="transmembrane region" description="Helical" evidence="1">
    <location>
        <begin position="188"/>
        <end position="204"/>
    </location>
</feature>
<keyword evidence="1" id="KW-0472">Membrane</keyword>
<accession>A0A2T1J396</accession>
<dbReference type="AlphaFoldDB" id="A0A2T1J396"/>
<organism evidence="3 5">
    <name type="scientific">Acinetobacter radioresistens</name>
    <dbReference type="NCBI Taxonomy" id="40216"/>
    <lineage>
        <taxon>Bacteria</taxon>
        <taxon>Pseudomonadati</taxon>
        <taxon>Pseudomonadota</taxon>
        <taxon>Gammaproteobacteria</taxon>
        <taxon>Moraxellales</taxon>
        <taxon>Moraxellaceae</taxon>
        <taxon>Acinetobacter</taxon>
    </lineage>
</organism>
<dbReference type="Proteomes" id="UP000314285">
    <property type="component" value="Unassembled WGS sequence"/>
</dbReference>
<reference evidence="2 4" key="1">
    <citation type="journal article" date="2018" name="Nat. Biotechnol.">
        <title>A standardized bacterial taxonomy based on genome phylogeny substantially revises the tree of life.</title>
        <authorList>
            <person name="Parks D.H."/>
            <person name="Chuvochina M."/>
            <person name="Waite D.W."/>
            <person name="Rinke C."/>
            <person name="Skarshewski A."/>
            <person name="Chaumeil P.A."/>
            <person name="Hugenholtz P."/>
        </authorList>
    </citation>
    <scope>NUCLEOTIDE SEQUENCE [LARGE SCALE GENOMIC DNA]</scope>
    <source>
        <strain evidence="2">UBA10045</strain>
    </source>
</reference>
<evidence type="ECO:0000313" key="2">
    <source>
        <dbReference type="EMBL" id="HCM30462.1"/>
    </source>
</evidence>
<feature type="transmembrane region" description="Helical" evidence="1">
    <location>
        <begin position="59"/>
        <end position="80"/>
    </location>
</feature>
<dbReference type="RefSeq" id="WP_005015040.1">
    <property type="nucleotide sequence ID" value="NZ_BKZJ01000001.1"/>
</dbReference>
<dbReference type="STRING" id="40216.GCA_001917365_00499"/>
<feature type="transmembrane region" description="Helical" evidence="1">
    <location>
        <begin position="110"/>
        <end position="127"/>
    </location>
</feature>
<evidence type="ECO:0000313" key="4">
    <source>
        <dbReference type="Proteomes" id="UP000262257"/>
    </source>
</evidence>
<evidence type="ECO:0000313" key="5">
    <source>
        <dbReference type="Proteomes" id="UP000314285"/>
    </source>
</evidence>
<feature type="transmembrane region" description="Helical" evidence="1">
    <location>
        <begin position="35"/>
        <end position="52"/>
    </location>
</feature>
<feature type="transmembrane region" description="Helical" evidence="1">
    <location>
        <begin position="139"/>
        <end position="158"/>
    </location>
</feature>
<feature type="transmembrane region" description="Helical" evidence="1">
    <location>
        <begin position="12"/>
        <end position="29"/>
    </location>
</feature>
<protein>
    <submittedName>
        <fullName evidence="3">DUF2238 domain-containing protein</fullName>
    </submittedName>
</protein>
<evidence type="ECO:0000313" key="3">
    <source>
        <dbReference type="EMBL" id="TNX94231.1"/>
    </source>
</evidence>
<proteinExistence type="predicted"/>
<keyword evidence="1" id="KW-0812">Transmembrane</keyword>
<dbReference type="Proteomes" id="UP000262257">
    <property type="component" value="Unassembled WGS sequence"/>
</dbReference>
<dbReference type="EMBL" id="DPXL01000020">
    <property type="protein sequence ID" value="HCM30462.1"/>
    <property type="molecule type" value="Genomic_DNA"/>
</dbReference>
<reference evidence="3 5" key="2">
    <citation type="submission" date="2019-06" db="EMBL/GenBank/DDBJ databases">
        <title>Genome of Acinetobacter radioresistens APH1, a phenol degrading strain.</title>
        <authorList>
            <person name="Liu Y."/>
        </authorList>
    </citation>
    <scope>NUCLEOTIDE SEQUENCE [LARGE SCALE GENOMIC DNA]</scope>
    <source>
        <strain evidence="3 5">APH1</strain>
    </source>
</reference>
<comment type="caution">
    <text evidence="3">The sequence shown here is derived from an EMBL/GenBank/DDBJ whole genome shotgun (WGS) entry which is preliminary data.</text>
</comment>
<dbReference type="Pfam" id="PF09997">
    <property type="entry name" value="DUF2238"/>
    <property type="match status" value="1"/>
</dbReference>
<gene>
    <name evidence="2" type="ORF">DIC32_01325</name>
    <name evidence="3" type="ORF">FHY67_01855</name>
</gene>
<sequence length="215" mass="24987">MIDYHLHAKHWGVFIILALAVMIASIHPMELSSYLLHQLGTLLMWIALIILIKKIGLGFGSVTSYIIFLLIHVLGAHYLYSYVPYNEWFIQLSGIDLNQMMGWQRNMYDRLVHFAYGLLLYPVFLRLHQVWLPDLKPWIWFILVIESVMSTSLIYEWIEWLIAINLSPEAAENYNGQQGDIWDAHKDILLATLGAIMTGIIVLIKENYKTLLNRS</sequence>
<keyword evidence="1" id="KW-1133">Transmembrane helix</keyword>
<dbReference type="EMBL" id="VFBM01000001">
    <property type="protein sequence ID" value="TNX94231.1"/>
    <property type="molecule type" value="Genomic_DNA"/>
</dbReference>
<dbReference type="InterPro" id="IPR014509">
    <property type="entry name" value="YjdF-like"/>
</dbReference>
<name>A0A2T1J396_ACIRA</name>